<sequence length="70" mass="7858">RPILLIAFLFLALGTCSSALTKRLASRSGELLCDEDGDCNEIPDYNHRARVCWGWTYPCYRSGRTAFAKS</sequence>
<evidence type="ECO:0000313" key="2">
    <source>
        <dbReference type="Proteomes" id="UP000805193"/>
    </source>
</evidence>
<keyword evidence="2" id="KW-1185">Reference proteome</keyword>
<name>A0AC60QBB6_IXOPE</name>
<reference evidence="1 2" key="1">
    <citation type="journal article" date="2020" name="Cell">
        <title>Large-Scale Comparative Analyses of Tick Genomes Elucidate Their Genetic Diversity and Vector Capacities.</title>
        <authorList>
            <consortium name="Tick Genome and Microbiome Consortium (TIGMIC)"/>
            <person name="Jia N."/>
            <person name="Wang J."/>
            <person name="Shi W."/>
            <person name="Du L."/>
            <person name="Sun Y."/>
            <person name="Zhan W."/>
            <person name="Jiang J.F."/>
            <person name="Wang Q."/>
            <person name="Zhang B."/>
            <person name="Ji P."/>
            <person name="Bell-Sakyi L."/>
            <person name="Cui X.M."/>
            <person name="Yuan T.T."/>
            <person name="Jiang B.G."/>
            <person name="Yang W.F."/>
            <person name="Lam T.T."/>
            <person name="Chang Q.C."/>
            <person name="Ding S.J."/>
            <person name="Wang X.J."/>
            <person name="Zhu J.G."/>
            <person name="Ruan X.D."/>
            <person name="Zhao L."/>
            <person name="Wei J.T."/>
            <person name="Ye R.Z."/>
            <person name="Que T.C."/>
            <person name="Du C.H."/>
            <person name="Zhou Y.H."/>
            <person name="Cheng J.X."/>
            <person name="Dai P.F."/>
            <person name="Guo W.B."/>
            <person name="Han X.H."/>
            <person name="Huang E.J."/>
            <person name="Li L.F."/>
            <person name="Wei W."/>
            <person name="Gao Y.C."/>
            <person name="Liu J.Z."/>
            <person name="Shao H.Z."/>
            <person name="Wang X."/>
            <person name="Wang C.C."/>
            <person name="Yang T.C."/>
            <person name="Huo Q.B."/>
            <person name="Li W."/>
            <person name="Chen H.Y."/>
            <person name="Chen S.E."/>
            <person name="Zhou L.G."/>
            <person name="Ni X.B."/>
            <person name="Tian J.H."/>
            <person name="Sheng Y."/>
            <person name="Liu T."/>
            <person name="Pan Y.S."/>
            <person name="Xia L.Y."/>
            <person name="Li J."/>
            <person name="Zhao F."/>
            <person name="Cao W.C."/>
        </authorList>
    </citation>
    <scope>NUCLEOTIDE SEQUENCE [LARGE SCALE GENOMIC DNA]</scope>
    <source>
        <strain evidence="1">Iper-2018</strain>
    </source>
</reference>
<feature type="non-terminal residue" evidence="1">
    <location>
        <position position="1"/>
    </location>
</feature>
<dbReference type="EMBL" id="JABSTQ010009361">
    <property type="protein sequence ID" value="KAG0430024.1"/>
    <property type="molecule type" value="Genomic_DNA"/>
</dbReference>
<gene>
    <name evidence="1" type="ORF">HPB47_023074</name>
</gene>
<proteinExistence type="predicted"/>
<evidence type="ECO:0000313" key="1">
    <source>
        <dbReference type="EMBL" id="KAG0430024.1"/>
    </source>
</evidence>
<feature type="non-terminal residue" evidence="1">
    <location>
        <position position="70"/>
    </location>
</feature>
<dbReference type="Proteomes" id="UP000805193">
    <property type="component" value="Unassembled WGS sequence"/>
</dbReference>
<comment type="caution">
    <text evidence="1">The sequence shown here is derived from an EMBL/GenBank/DDBJ whole genome shotgun (WGS) entry which is preliminary data.</text>
</comment>
<protein>
    <submittedName>
        <fullName evidence="1">Uncharacterized protein</fullName>
    </submittedName>
</protein>
<accession>A0AC60QBB6</accession>
<organism evidence="1 2">
    <name type="scientific">Ixodes persulcatus</name>
    <name type="common">Taiga tick</name>
    <dbReference type="NCBI Taxonomy" id="34615"/>
    <lineage>
        <taxon>Eukaryota</taxon>
        <taxon>Metazoa</taxon>
        <taxon>Ecdysozoa</taxon>
        <taxon>Arthropoda</taxon>
        <taxon>Chelicerata</taxon>
        <taxon>Arachnida</taxon>
        <taxon>Acari</taxon>
        <taxon>Parasitiformes</taxon>
        <taxon>Ixodida</taxon>
        <taxon>Ixodoidea</taxon>
        <taxon>Ixodidae</taxon>
        <taxon>Ixodinae</taxon>
        <taxon>Ixodes</taxon>
    </lineage>
</organism>